<dbReference type="RefSeq" id="WP_145268936.1">
    <property type="nucleotide sequence ID" value="NZ_CP036272.1"/>
</dbReference>
<evidence type="ECO:0000259" key="2">
    <source>
        <dbReference type="Pfam" id="PF01841"/>
    </source>
</evidence>
<dbReference type="Gene3D" id="3.10.620.30">
    <property type="match status" value="1"/>
</dbReference>
<evidence type="ECO:0000313" key="4">
    <source>
        <dbReference type="Proteomes" id="UP000315003"/>
    </source>
</evidence>
<feature type="domain" description="Transglutaminase-like" evidence="2">
    <location>
        <begin position="477"/>
        <end position="579"/>
    </location>
</feature>
<proteinExistence type="predicted"/>
<name>A0A517SPK1_9BACT</name>
<evidence type="ECO:0000256" key="1">
    <source>
        <dbReference type="SAM" id="MobiDB-lite"/>
    </source>
</evidence>
<sequence length="628" mass="69655">MKVSKRKASAVLCLLLCVGCEPLIPPRPPIEGQQAATAAAQGPSEQGALAGGQNSPPPTAVGDSAKDAVPGVVGQEAITEWFEGPWGQWYLHRRGGKVIGVTHFDVDKVLDRPLQTPNEQQVDYTRTRSMLVEQGSLRFVRSQTIQFREAEDGHVRQFQLSDQAGPIQNRLTGTCVRERLNLSIDQSGQQSRQALAWSPKTRGMFVAIESLRRRMVEVGEIRRFQFVLPSLQEIGTLQLECLGDASVPMFDGSYQKLREVEVTTFRQGVKDQLVVHWVNDQGKILRTLDPQQHVESFAVERAQAELLFDPPKEDQWLIDLNVSKLNLDPSEPSPSEALARQLTLFQKTNRLGRVAYEIQLADEGDPSDANSVHKQLFTSVPSLPGQQVRHTEGSCQVLIQQWDHRGLIQTTRDERDKQTFDVDTEQAFAVPTQWLDANATVVGNWSRLLIDQPSVSDVLDLARRMTNQLSLELQGPFQPASAVLSKRKGGTIDHAVALAAILRSKQIPAQVVFGIHRSTYQGRLGDYQDQAANGEVFSVTSVPLNEQTQAGQPAVAPKVWAQASAWVLAKVDGRWVSINAVNAKLTTPDYLCLIVPQPEEDLHAAYQRFFRSLPGLTFDLRALFGEGH</sequence>
<feature type="region of interest" description="Disordered" evidence="1">
    <location>
        <begin position="32"/>
        <end position="66"/>
    </location>
</feature>
<dbReference type="InterPro" id="IPR038765">
    <property type="entry name" value="Papain-like_cys_pep_sf"/>
</dbReference>
<protein>
    <submittedName>
        <fullName evidence="3">Transglutaminase-like superfamily protein</fullName>
    </submittedName>
</protein>
<dbReference type="OrthoDB" id="9804872at2"/>
<reference evidence="3 4" key="1">
    <citation type="submission" date="2019-02" db="EMBL/GenBank/DDBJ databases">
        <title>Deep-cultivation of Planctomycetes and their phenomic and genomic characterization uncovers novel biology.</title>
        <authorList>
            <person name="Wiegand S."/>
            <person name="Jogler M."/>
            <person name="Boedeker C."/>
            <person name="Pinto D."/>
            <person name="Vollmers J."/>
            <person name="Rivas-Marin E."/>
            <person name="Kohn T."/>
            <person name="Peeters S.H."/>
            <person name="Heuer A."/>
            <person name="Rast P."/>
            <person name="Oberbeckmann S."/>
            <person name="Bunk B."/>
            <person name="Jeske O."/>
            <person name="Meyerdierks A."/>
            <person name="Storesund J.E."/>
            <person name="Kallscheuer N."/>
            <person name="Luecker S."/>
            <person name="Lage O.M."/>
            <person name="Pohl T."/>
            <person name="Merkel B.J."/>
            <person name="Hornburger P."/>
            <person name="Mueller R.-W."/>
            <person name="Bruemmer F."/>
            <person name="Labrenz M."/>
            <person name="Spormann A.M."/>
            <person name="Op den Camp H."/>
            <person name="Overmann J."/>
            <person name="Amann R."/>
            <person name="Jetten M.S.M."/>
            <person name="Mascher T."/>
            <person name="Medema M.H."/>
            <person name="Devos D.P."/>
            <person name="Kaster A.-K."/>
            <person name="Ovreas L."/>
            <person name="Rohde M."/>
            <person name="Galperin M.Y."/>
            <person name="Jogler C."/>
        </authorList>
    </citation>
    <scope>NUCLEOTIDE SEQUENCE [LARGE SCALE GENOMIC DNA]</scope>
    <source>
        <strain evidence="3 4">SV_7m_r</strain>
    </source>
</reference>
<evidence type="ECO:0000313" key="3">
    <source>
        <dbReference type="EMBL" id="QDT58051.1"/>
    </source>
</evidence>
<gene>
    <name evidence="3" type="ORF">SV7mr_05400</name>
</gene>
<organism evidence="3 4">
    <name type="scientific">Stieleria bergensis</name>
    <dbReference type="NCBI Taxonomy" id="2528025"/>
    <lineage>
        <taxon>Bacteria</taxon>
        <taxon>Pseudomonadati</taxon>
        <taxon>Planctomycetota</taxon>
        <taxon>Planctomycetia</taxon>
        <taxon>Pirellulales</taxon>
        <taxon>Pirellulaceae</taxon>
        <taxon>Stieleria</taxon>
    </lineage>
</organism>
<dbReference type="SUPFAM" id="SSF54001">
    <property type="entry name" value="Cysteine proteinases"/>
    <property type="match status" value="1"/>
</dbReference>
<dbReference type="EMBL" id="CP036272">
    <property type="protein sequence ID" value="QDT58051.1"/>
    <property type="molecule type" value="Genomic_DNA"/>
</dbReference>
<dbReference type="Proteomes" id="UP000315003">
    <property type="component" value="Chromosome"/>
</dbReference>
<dbReference type="Pfam" id="PF01841">
    <property type="entry name" value="Transglut_core"/>
    <property type="match status" value="1"/>
</dbReference>
<accession>A0A517SPK1</accession>
<keyword evidence="4" id="KW-1185">Reference proteome</keyword>
<dbReference type="AlphaFoldDB" id="A0A517SPK1"/>
<dbReference type="InterPro" id="IPR002931">
    <property type="entry name" value="Transglutaminase-like"/>
</dbReference>